<keyword evidence="1" id="KW-0479">Metal-binding</keyword>
<name>A0AAN7KU35_TRANT</name>
<gene>
    <name evidence="8" type="ORF">SAY86_005056</name>
</gene>
<dbReference type="PANTHER" id="PTHR33680">
    <property type="entry name" value="OS07G0190500 PROTEIN"/>
    <property type="match status" value="1"/>
</dbReference>
<evidence type="ECO:0000313" key="8">
    <source>
        <dbReference type="EMBL" id="KAK4776368.1"/>
    </source>
</evidence>
<feature type="domain" description="CCHC-type" evidence="6">
    <location>
        <begin position="289"/>
        <end position="304"/>
    </location>
</feature>
<dbReference type="Proteomes" id="UP001346149">
    <property type="component" value="Unassembled WGS sequence"/>
</dbReference>
<feature type="domain" description="GRF-type" evidence="7">
    <location>
        <begin position="146"/>
        <end position="189"/>
    </location>
</feature>
<dbReference type="InterPro" id="IPR010666">
    <property type="entry name" value="Znf_GRF"/>
</dbReference>
<dbReference type="Gene3D" id="4.10.60.10">
    <property type="entry name" value="Zinc finger, CCHC-type"/>
    <property type="match status" value="3"/>
</dbReference>
<dbReference type="GO" id="GO:0008270">
    <property type="term" value="F:zinc ion binding"/>
    <property type="evidence" value="ECO:0007669"/>
    <property type="project" value="UniProtKB-KW"/>
</dbReference>
<evidence type="ECO:0000256" key="2">
    <source>
        <dbReference type="ARBA" id="ARBA00022771"/>
    </source>
</evidence>
<protein>
    <submittedName>
        <fullName evidence="8">Uncharacterized protein</fullName>
    </submittedName>
</protein>
<feature type="domain" description="CCHC-type" evidence="6">
    <location>
        <begin position="110"/>
        <end position="123"/>
    </location>
</feature>
<reference evidence="8 9" key="1">
    <citation type="journal article" date="2023" name="Hortic Res">
        <title>Pangenome of water caltrop reveals structural variations and asymmetric subgenome divergence after allopolyploidization.</title>
        <authorList>
            <person name="Zhang X."/>
            <person name="Chen Y."/>
            <person name="Wang L."/>
            <person name="Yuan Y."/>
            <person name="Fang M."/>
            <person name="Shi L."/>
            <person name="Lu R."/>
            <person name="Comes H.P."/>
            <person name="Ma Y."/>
            <person name="Chen Y."/>
            <person name="Huang G."/>
            <person name="Zhou Y."/>
            <person name="Zheng Z."/>
            <person name="Qiu Y."/>
        </authorList>
    </citation>
    <scope>NUCLEOTIDE SEQUENCE [LARGE SCALE GENOMIC DNA]</scope>
    <source>
        <strain evidence="8">F231</strain>
    </source>
</reference>
<dbReference type="SMART" id="SM00343">
    <property type="entry name" value="ZnF_C2HC"/>
    <property type="match status" value="3"/>
</dbReference>
<feature type="region of interest" description="Disordered" evidence="5">
    <location>
        <begin position="35"/>
        <end position="57"/>
    </location>
</feature>
<dbReference type="PANTHER" id="PTHR33680:SF1">
    <property type="entry name" value="OS05G0489500 PROTEIN"/>
    <property type="match status" value="1"/>
</dbReference>
<evidence type="ECO:0000256" key="3">
    <source>
        <dbReference type="ARBA" id="ARBA00022833"/>
    </source>
</evidence>
<comment type="caution">
    <text evidence="8">The sequence shown here is derived from an EMBL/GenBank/DDBJ whole genome shotgun (WGS) entry which is preliminary data.</text>
</comment>
<dbReference type="Pfam" id="PF00098">
    <property type="entry name" value="zf-CCHC"/>
    <property type="match status" value="3"/>
</dbReference>
<feature type="domain" description="CCHC-type" evidence="6">
    <location>
        <begin position="322"/>
        <end position="337"/>
    </location>
</feature>
<dbReference type="PROSITE" id="PS50158">
    <property type="entry name" value="ZF_CCHC"/>
    <property type="match status" value="3"/>
</dbReference>
<evidence type="ECO:0000259" key="7">
    <source>
        <dbReference type="PROSITE" id="PS51999"/>
    </source>
</evidence>
<accession>A0AAN7KU35</accession>
<dbReference type="EMBL" id="JAXQNO010000018">
    <property type="protein sequence ID" value="KAK4776368.1"/>
    <property type="molecule type" value="Genomic_DNA"/>
</dbReference>
<keyword evidence="2 4" id="KW-0863">Zinc-finger</keyword>
<keyword evidence="9" id="KW-1185">Reference proteome</keyword>
<dbReference type="PROSITE" id="PS51999">
    <property type="entry name" value="ZF_GRF"/>
    <property type="match status" value="2"/>
</dbReference>
<proteinExistence type="predicted"/>
<dbReference type="Pfam" id="PF06839">
    <property type="entry name" value="Zn_ribbon_GRF"/>
    <property type="match status" value="2"/>
</dbReference>
<dbReference type="SUPFAM" id="SSF57756">
    <property type="entry name" value="Retrovirus zinc finger-like domains"/>
    <property type="match status" value="2"/>
</dbReference>
<evidence type="ECO:0000313" key="9">
    <source>
        <dbReference type="Proteomes" id="UP001346149"/>
    </source>
</evidence>
<dbReference type="InterPro" id="IPR036875">
    <property type="entry name" value="Znf_CCHC_sf"/>
</dbReference>
<dbReference type="AlphaFoldDB" id="A0AAN7KU35"/>
<evidence type="ECO:0000256" key="1">
    <source>
        <dbReference type="ARBA" id="ARBA00022723"/>
    </source>
</evidence>
<dbReference type="GO" id="GO:0003676">
    <property type="term" value="F:nucleic acid binding"/>
    <property type="evidence" value="ECO:0007669"/>
    <property type="project" value="InterPro"/>
</dbReference>
<evidence type="ECO:0000259" key="6">
    <source>
        <dbReference type="PROSITE" id="PS50158"/>
    </source>
</evidence>
<organism evidence="8 9">
    <name type="scientific">Trapa natans</name>
    <name type="common">Water chestnut</name>
    <dbReference type="NCBI Taxonomy" id="22666"/>
    <lineage>
        <taxon>Eukaryota</taxon>
        <taxon>Viridiplantae</taxon>
        <taxon>Streptophyta</taxon>
        <taxon>Embryophyta</taxon>
        <taxon>Tracheophyta</taxon>
        <taxon>Spermatophyta</taxon>
        <taxon>Magnoliopsida</taxon>
        <taxon>eudicotyledons</taxon>
        <taxon>Gunneridae</taxon>
        <taxon>Pentapetalae</taxon>
        <taxon>rosids</taxon>
        <taxon>malvids</taxon>
        <taxon>Myrtales</taxon>
        <taxon>Lythraceae</taxon>
        <taxon>Trapa</taxon>
    </lineage>
</organism>
<feature type="domain" description="GRF-type" evidence="7">
    <location>
        <begin position="213"/>
        <end position="255"/>
    </location>
</feature>
<dbReference type="InterPro" id="IPR001878">
    <property type="entry name" value="Znf_CCHC"/>
</dbReference>
<keyword evidence="3" id="KW-0862">Zinc</keyword>
<evidence type="ECO:0000256" key="4">
    <source>
        <dbReference type="PROSITE-ProRule" id="PRU00047"/>
    </source>
</evidence>
<sequence length="343" mass="36381">MDHKRSLPLDEDDDDAFFSAVAAAAEAHALSCSKRYKSASPASCAKPQERKPPPQEGAYLAALRADDAPRTWQQQQQRKEFSSLPSGVKVVAAEAGAGGERLGFGGGGACFKCGEAGHWARDCDFRGARGGGAIAPSQSSEPDKACPCGVGNCVVLTANTERNRGRRFYKCPHKEENGGCGFFLWCDGASGMTNTTTTNYTSNFTSSFQNLSCPCGSGPCLIWTAKTGNNAGQQFYRCPANQPSSCGFFKWCNDQTAVVGGPQSSTNKGYNNFDNNNLRSYGTKSGLSCFKCGEEGHWAKECPSSAGHSSGPVRNLSSSGSCYKCGNPGHWARDCPSSTNGRQ</sequence>
<evidence type="ECO:0000256" key="5">
    <source>
        <dbReference type="SAM" id="MobiDB-lite"/>
    </source>
</evidence>